<dbReference type="GO" id="GO:0005243">
    <property type="term" value="F:gap junction channel activity"/>
    <property type="evidence" value="ECO:0007669"/>
    <property type="project" value="TreeGrafter"/>
</dbReference>
<evidence type="ECO:0000256" key="2">
    <source>
        <dbReference type="ARBA" id="ARBA00022448"/>
    </source>
</evidence>
<evidence type="ECO:0000256" key="9">
    <source>
        <dbReference type="RuleBase" id="RU010713"/>
    </source>
</evidence>
<reference evidence="10" key="1">
    <citation type="submission" date="2021-02" db="EMBL/GenBank/DDBJ databases">
        <authorList>
            <person name="Nowell W R."/>
        </authorList>
    </citation>
    <scope>NUCLEOTIDE SEQUENCE</scope>
</reference>
<keyword evidence="8 9" id="KW-0407">Ion channel</keyword>
<dbReference type="AlphaFoldDB" id="A0A815AJB5"/>
<evidence type="ECO:0000313" key="10">
    <source>
        <dbReference type="EMBL" id="CAF1257515.1"/>
    </source>
</evidence>
<comment type="function">
    <text evidence="9">Structural component of the gap junctions.</text>
</comment>
<dbReference type="Pfam" id="PF00876">
    <property type="entry name" value="Innexin"/>
    <property type="match status" value="1"/>
</dbReference>
<accession>A0A815AJB5</accession>
<feature type="transmembrane region" description="Helical" evidence="9">
    <location>
        <begin position="301"/>
        <end position="325"/>
    </location>
</feature>
<organism evidence="10 11">
    <name type="scientific">Adineta steineri</name>
    <dbReference type="NCBI Taxonomy" id="433720"/>
    <lineage>
        <taxon>Eukaryota</taxon>
        <taxon>Metazoa</taxon>
        <taxon>Spiralia</taxon>
        <taxon>Gnathifera</taxon>
        <taxon>Rotifera</taxon>
        <taxon>Eurotatoria</taxon>
        <taxon>Bdelloidea</taxon>
        <taxon>Adinetida</taxon>
        <taxon>Adinetidae</taxon>
        <taxon>Adineta</taxon>
    </lineage>
</organism>
<evidence type="ECO:0000256" key="8">
    <source>
        <dbReference type="ARBA" id="ARBA00023303"/>
    </source>
</evidence>
<evidence type="ECO:0000256" key="6">
    <source>
        <dbReference type="ARBA" id="ARBA00023065"/>
    </source>
</evidence>
<comment type="similarity">
    <text evidence="9">Belongs to the pannexin family.</text>
</comment>
<dbReference type="Proteomes" id="UP000663860">
    <property type="component" value="Unassembled WGS sequence"/>
</dbReference>
<keyword evidence="6 9" id="KW-0406">Ion transport</keyword>
<keyword evidence="4 9" id="KW-0812">Transmembrane</keyword>
<dbReference type="PRINTS" id="PR01262">
    <property type="entry name" value="INNEXIN"/>
</dbReference>
<keyword evidence="2 9" id="KW-0813">Transport</keyword>
<protein>
    <recommendedName>
        <fullName evidence="9">Innexin</fullName>
    </recommendedName>
</protein>
<keyword evidence="5 9" id="KW-1133">Transmembrane helix</keyword>
<evidence type="ECO:0000256" key="4">
    <source>
        <dbReference type="ARBA" id="ARBA00022692"/>
    </source>
</evidence>
<evidence type="ECO:0000313" key="11">
    <source>
        <dbReference type="Proteomes" id="UP000663860"/>
    </source>
</evidence>
<evidence type="ECO:0000256" key="1">
    <source>
        <dbReference type="ARBA" id="ARBA00004651"/>
    </source>
</evidence>
<comment type="caution">
    <text evidence="9">Lacks conserved residue(s) required for the propagation of feature annotation.</text>
</comment>
<comment type="caution">
    <text evidence="10">The sequence shown here is derived from an EMBL/GenBank/DDBJ whole genome shotgun (WGS) entry which is preliminary data.</text>
</comment>
<evidence type="ECO:0000256" key="5">
    <source>
        <dbReference type="ARBA" id="ARBA00022989"/>
    </source>
</evidence>
<evidence type="ECO:0000256" key="3">
    <source>
        <dbReference type="ARBA" id="ARBA00022475"/>
    </source>
</evidence>
<feature type="transmembrane region" description="Helical" evidence="9">
    <location>
        <begin position="101"/>
        <end position="118"/>
    </location>
</feature>
<evidence type="ECO:0000256" key="7">
    <source>
        <dbReference type="ARBA" id="ARBA00023136"/>
    </source>
</evidence>
<dbReference type="GO" id="GO:0005886">
    <property type="term" value="C:plasma membrane"/>
    <property type="evidence" value="ECO:0007669"/>
    <property type="project" value="UniProtKB-SubCell"/>
</dbReference>
<sequence length="441" mass="51528">MDILNAFHRLPTISYFGIRRDDDFADRLNYKYTVGLLIFFSILVATKQFSNDQIQCWVPAIFTRNYEIYVSNYCWIHNTYHINISEPHLQRANEKRYVLRYYQFVPFILLLQALFYLLPRLFWRSMSRHSGIDVKNIVDAAQSLKTVKRFHKHKSIMAYLVSIIHQYAGDPRKRPKQQHNRISTYTHGLINCFFGSSNVFNAYLFLLYLLTKILFIANTIGQLYAIRFLLEEKWTIKQTLKGFQNIFTADVLRTNPLSKYFPKISMCDFRIIEPNSDEGHKYTVQCVLTINVYNEQIFTVLYIWMNIVLVITLYDFGSWVLYFILPRLRFSFFSQRIQIQQSITTVRTGMRAFVHDYLQQDGFFILRLIHSNVGDDVTSTILSNLWKNFQRTDKPASGDTSSANAGTTVSLTASGNRIASNKHDAQGASIFDYSKTSTTNL</sequence>
<proteinExistence type="inferred from homology"/>
<feature type="transmembrane region" description="Helical" evidence="9">
    <location>
        <begin position="203"/>
        <end position="225"/>
    </location>
</feature>
<dbReference type="GO" id="GO:0005921">
    <property type="term" value="C:gap junction"/>
    <property type="evidence" value="ECO:0007669"/>
    <property type="project" value="UniProtKB-UniRule"/>
</dbReference>
<comment type="subcellular location">
    <subcellularLocation>
        <location evidence="1 9">Cell membrane</location>
        <topology evidence="1 9">Multi-pass membrane protein</topology>
    </subcellularLocation>
</comment>
<dbReference type="GO" id="GO:0034220">
    <property type="term" value="P:monoatomic ion transmembrane transport"/>
    <property type="evidence" value="ECO:0007669"/>
    <property type="project" value="UniProtKB-KW"/>
</dbReference>
<dbReference type="PANTHER" id="PTHR11893:SF36">
    <property type="entry name" value="INNEXIN-5"/>
    <property type="match status" value="1"/>
</dbReference>
<keyword evidence="3" id="KW-1003">Cell membrane</keyword>
<dbReference type="EMBL" id="CAJNOE010000528">
    <property type="protein sequence ID" value="CAF1257515.1"/>
    <property type="molecule type" value="Genomic_DNA"/>
</dbReference>
<dbReference type="PROSITE" id="PS51013">
    <property type="entry name" value="PANNEXIN"/>
    <property type="match status" value="1"/>
</dbReference>
<gene>
    <name evidence="9" type="primary">inx</name>
    <name evidence="10" type="ORF">IZO911_LOCUS31699</name>
</gene>
<name>A0A815AJB5_9BILA</name>
<dbReference type="InterPro" id="IPR000990">
    <property type="entry name" value="Innexin"/>
</dbReference>
<keyword evidence="7 9" id="KW-0472">Membrane</keyword>
<dbReference type="PANTHER" id="PTHR11893">
    <property type="entry name" value="INNEXIN"/>
    <property type="match status" value="1"/>
</dbReference>